<dbReference type="GO" id="GO:0016020">
    <property type="term" value="C:membrane"/>
    <property type="evidence" value="ECO:0007669"/>
    <property type="project" value="InterPro"/>
</dbReference>
<comment type="caution">
    <text evidence="4">The sequence shown here is derived from an EMBL/GenBank/DDBJ whole genome shotgun (WGS) entry which is preliminary data.</text>
</comment>
<accession>A0A8H3CPX2</accession>
<feature type="transmembrane region" description="Helical" evidence="2">
    <location>
        <begin position="15"/>
        <end position="37"/>
    </location>
</feature>
<name>A0A8H3CPX2_9AGAM</name>
<sequence length="372" mass="41400">IPNCAIFRYKVGLRYLAFISQSTTLLIIFRGVLFYICRAYLIRSLYKLSPETQPNSAAFTTGSPLPTPTTPRSSSRSEDSSYFELGNLPAPNVTRSHPRGNTTRWGLGPTSVARLAFALCFSESCSLFLLVMCQAYDIMDPTSILGYICSAFSVWTDHCSRSRYVNWRISLMTLVILTLIVIPGLQCLLVAYRPRLEIGVSLPRRLALPFFFFSAYLLLLLRIPLIGNSKDMDTLAAALVRLSVLGTVVLGTLSGFGAITTAWMFADALGKKRWEGITKQDIASAEHSLTRVRNDLDVRNREAQALELQNTKNPQPRSWGSRFLGAFSGESEATALRREIAGLRALEVEMSRELEHMRAQQVGFCALIPDIP</sequence>
<gene>
    <name evidence="4" type="ORF">RDB_LOCUS130490</name>
</gene>
<feature type="domain" description="Golgi pH regulator conserved" evidence="3">
    <location>
        <begin position="234"/>
        <end position="302"/>
    </location>
</feature>
<evidence type="ECO:0000256" key="1">
    <source>
        <dbReference type="SAM" id="MobiDB-lite"/>
    </source>
</evidence>
<dbReference type="AlphaFoldDB" id="A0A8H3CPX2"/>
<evidence type="ECO:0000256" key="2">
    <source>
        <dbReference type="SAM" id="Phobius"/>
    </source>
</evidence>
<organism evidence="4 5">
    <name type="scientific">Rhizoctonia solani</name>
    <dbReference type="NCBI Taxonomy" id="456999"/>
    <lineage>
        <taxon>Eukaryota</taxon>
        <taxon>Fungi</taxon>
        <taxon>Dikarya</taxon>
        <taxon>Basidiomycota</taxon>
        <taxon>Agaricomycotina</taxon>
        <taxon>Agaricomycetes</taxon>
        <taxon>Cantharellales</taxon>
        <taxon>Ceratobasidiaceae</taxon>
        <taxon>Rhizoctonia</taxon>
    </lineage>
</organism>
<evidence type="ECO:0000313" key="5">
    <source>
        <dbReference type="Proteomes" id="UP000663843"/>
    </source>
</evidence>
<protein>
    <recommendedName>
        <fullName evidence="3">Golgi pH regulator conserved domain-containing protein</fullName>
    </recommendedName>
</protein>
<feature type="region of interest" description="Disordered" evidence="1">
    <location>
        <begin position="57"/>
        <end position="80"/>
    </location>
</feature>
<dbReference type="PANTHER" id="PTHR15948:SF0">
    <property type="entry name" value="GOLGI PH REGULATOR A-RELATED"/>
    <property type="match status" value="1"/>
</dbReference>
<keyword evidence="2" id="KW-0812">Transmembrane</keyword>
<keyword evidence="2" id="KW-0472">Membrane</keyword>
<feature type="transmembrane region" description="Helical" evidence="2">
    <location>
        <begin position="206"/>
        <end position="226"/>
    </location>
</feature>
<feature type="transmembrane region" description="Helical" evidence="2">
    <location>
        <begin position="171"/>
        <end position="194"/>
    </location>
</feature>
<dbReference type="InterPro" id="IPR022535">
    <property type="entry name" value="Golgi_pH-regulator_cons_dom"/>
</dbReference>
<dbReference type="Proteomes" id="UP000663843">
    <property type="component" value="Unassembled WGS sequence"/>
</dbReference>
<feature type="compositionally biased region" description="Low complexity" evidence="1">
    <location>
        <begin position="60"/>
        <end position="74"/>
    </location>
</feature>
<proteinExistence type="predicted"/>
<evidence type="ECO:0000313" key="4">
    <source>
        <dbReference type="EMBL" id="CAE6492053.1"/>
    </source>
</evidence>
<evidence type="ECO:0000259" key="3">
    <source>
        <dbReference type="Pfam" id="PF12537"/>
    </source>
</evidence>
<reference evidence="4" key="1">
    <citation type="submission" date="2021-01" db="EMBL/GenBank/DDBJ databases">
        <authorList>
            <person name="Kaushik A."/>
        </authorList>
    </citation>
    <scope>NUCLEOTIDE SEQUENCE</scope>
    <source>
        <strain evidence="4">AG2-2IIIB</strain>
    </source>
</reference>
<feature type="transmembrane region" description="Helical" evidence="2">
    <location>
        <begin position="238"/>
        <end position="265"/>
    </location>
</feature>
<dbReference type="PANTHER" id="PTHR15948">
    <property type="entry name" value="G-PROTEIN COUPLED RECEPTOR 89-RELATED"/>
    <property type="match status" value="1"/>
</dbReference>
<dbReference type="InterPro" id="IPR015672">
    <property type="entry name" value="GPHR/GTG"/>
</dbReference>
<keyword evidence="2" id="KW-1133">Transmembrane helix</keyword>
<dbReference type="Pfam" id="PF12537">
    <property type="entry name" value="GPHR_N"/>
    <property type="match status" value="1"/>
</dbReference>
<dbReference type="EMBL" id="CAJMWT010004537">
    <property type="protein sequence ID" value="CAE6492053.1"/>
    <property type="molecule type" value="Genomic_DNA"/>
</dbReference>
<feature type="non-terminal residue" evidence="4">
    <location>
        <position position="1"/>
    </location>
</feature>